<proteinExistence type="predicted"/>
<reference evidence="1 2" key="1">
    <citation type="submission" date="2023-11" db="EMBL/GenBank/DDBJ databases">
        <authorList>
            <person name="Okamura Y."/>
        </authorList>
    </citation>
    <scope>NUCLEOTIDE SEQUENCE [LARGE SCALE GENOMIC DNA]</scope>
</reference>
<gene>
    <name evidence="1" type="ORF">LNINA_LOCUS3871</name>
</gene>
<sequence length="219" mass="24319">MRQNTIVKRRGPYVPVRYANGSVPGAQYAGNNASSIANAAIAHHLTYTVTLDRVLWDPGGGKGDKVGNFRVCIVGPDHDGWTEFASRLNWTWCLCVQIKLPTFDSIIQHFPSATIGELNFPNSFKHFPVRSAAANKELLFVEHKTSLTIAASNHVDESAGNRKIRAAKTNPRHRQPSQSFGVYWLLTEDCSPGQYFPRSRTLFLSVSDANPESLESTFE</sequence>
<evidence type="ECO:0000313" key="1">
    <source>
        <dbReference type="EMBL" id="CAK1544098.1"/>
    </source>
</evidence>
<organism evidence="1 2">
    <name type="scientific">Leptosia nina</name>
    <dbReference type="NCBI Taxonomy" id="320188"/>
    <lineage>
        <taxon>Eukaryota</taxon>
        <taxon>Metazoa</taxon>
        <taxon>Ecdysozoa</taxon>
        <taxon>Arthropoda</taxon>
        <taxon>Hexapoda</taxon>
        <taxon>Insecta</taxon>
        <taxon>Pterygota</taxon>
        <taxon>Neoptera</taxon>
        <taxon>Endopterygota</taxon>
        <taxon>Lepidoptera</taxon>
        <taxon>Glossata</taxon>
        <taxon>Ditrysia</taxon>
        <taxon>Papilionoidea</taxon>
        <taxon>Pieridae</taxon>
        <taxon>Pierinae</taxon>
        <taxon>Leptosia</taxon>
    </lineage>
</organism>
<comment type="caution">
    <text evidence="1">The sequence shown here is derived from an EMBL/GenBank/DDBJ whole genome shotgun (WGS) entry which is preliminary data.</text>
</comment>
<dbReference type="EMBL" id="CAVLEF010000005">
    <property type="protein sequence ID" value="CAK1544098.1"/>
    <property type="molecule type" value="Genomic_DNA"/>
</dbReference>
<dbReference type="AlphaFoldDB" id="A0AAV1J7A9"/>
<keyword evidence="2" id="KW-1185">Reference proteome</keyword>
<accession>A0AAV1J7A9</accession>
<protein>
    <submittedName>
        <fullName evidence="1">Uncharacterized protein</fullName>
    </submittedName>
</protein>
<dbReference type="Proteomes" id="UP001497472">
    <property type="component" value="Unassembled WGS sequence"/>
</dbReference>
<evidence type="ECO:0000313" key="2">
    <source>
        <dbReference type="Proteomes" id="UP001497472"/>
    </source>
</evidence>
<name>A0AAV1J7A9_9NEOP</name>